<keyword evidence="7" id="KW-1185">Reference proteome</keyword>
<proteinExistence type="predicted"/>
<dbReference type="GO" id="GO:0005524">
    <property type="term" value="F:ATP binding"/>
    <property type="evidence" value="ECO:0007669"/>
    <property type="project" value="UniProtKB-UniRule"/>
</dbReference>
<name>A0A2N3LKW4_9BACI</name>
<feature type="region of interest" description="Disordered" evidence="4">
    <location>
        <begin position="370"/>
        <end position="395"/>
    </location>
</feature>
<dbReference type="InterPro" id="IPR050206">
    <property type="entry name" value="FtsK/SpoIIIE/SftA"/>
</dbReference>
<dbReference type="PANTHER" id="PTHR22683">
    <property type="entry name" value="SPORULATION PROTEIN RELATED"/>
    <property type="match status" value="1"/>
</dbReference>
<dbReference type="InterPro" id="IPR027417">
    <property type="entry name" value="P-loop_NTPase"/>
</dbReference>
<gene>
    <name evidence="6" type="ORF">CWO92_10775</name>
</gene>
<evidence type="ECO:0000256" key="1">
    <source>
        <dbReference type="ARBA" id="ARBA00022741"/>
    </source>
</evidence>
<feature type="domain" description="FtsK" evidence="5">
    <location>
        <begin position="132"/>
        <end position="321"/>
    </location>
</feature>
<dbReference type="InterPro" id="IPR002543">
    <property type="entry name" value="FtsK_dom"/>
</dbReference>
<dbReference type="GO" id="GO:0003677">
    <property type="term" value="F:DNA binding"/>
    <property type="evidence" value="ECO:0007669"/>
    <property type="project" value="InterPro"/>
</dbReference>
<protein>
    <submittedName>
        <fullName evidence="6">Cell division protein FtsK</fullName>
    </submittedName>
</protein>
<dbReference type="PANTHER" id="PTHR22683:SF1">
    <property type="entry name" value="TYPE VII SECRETION SYSTEM PROTEIN ESSC"/>
    <property type="match status" value="1"/>
</dbReference>
<keyword evidence="2 3" id="KW-0067">ATP-binding</keyword>
<dbReference type="PROSITE" id="PS50901">
    <property type="entry name" value="FTSK"/>
    <property type="match status" value="1"/>
</dbReference>
<dbReference type="Gene3D" id="3.40.50.300">
    <property type="entry name" value="P-loop containing nucleotide triphosphate hydrolases"/>
    <property type="match status" value="1"/>
</dbReference>
<evidence type="ECO:0000259" key="5">
    <source>
        <dbReference type="PROSITE" id="PS50901"/>
    </source>
</evidence>
<organism evidence="6 7">
    <name type="scientific">Heyndrickxia camelliae</name>
    <dbReference type="NCBI Taxonomy" id="1707093"/>
    <lineage>
        <taxon>Bacteria</taxon>
        <taxon>Bacillati</taxon>
        <taxon>Bacillota</taxon>
        <taxon>Bacilli</taxon>
        <taxon>Bacillales</taxon>
        <taxon>Bacillaceae</taxon>
        <taxon>Heyndrickxia</taxon>
    </lineage>
</organism>
<dbReference type="Pfam" id="PF01580">
    <property type="entry name" value="FtsK_SpoIIIE"/>
    <property type="match status" value="1"/>
</dbReference>
<dbReference type="OrthoDB" id="2511091at2"/>
<dbReference type="GO" id="GO:0051301">
    <property type="term" value="P:cell division"/>
    <property type="evidence" value="ECO:0007669"/>
    <property type="project" value="UniProtKB-KW"/>
</dbReference>
<dbReference type="RefSeq" id="WP_101354203.1">
    <property type="nucleotide sequence ID" value="NZ_PIQO01000006.1"/>
</dbReference>
<sequence length="395" mass="45334">MIEWLALPALITGAALIPKKKMDEAKKIDEIFKNRGVCIRKGDNLIYPKLIEKHNNDDKLTLIYSLPLGIGSDIMEKAEKIIEDGINRKIEWEFDGVLKIYIYHHNLPEKWNYSNDLIHKDTWEVPIGKHPAGTIFHDFDKYPHMLTGGTTRFGKTVFLKGMLNSLMMNQFEDVEFYILDLKAGLEFYKYKSLPQVKEVACDVYEAAEVLNQIVEDLKQREMEFRINGYTNIVDTNIKKRTFVIVDEGAELSPDLLANKQAKQYAHFCQAALGEIARIGGGLGYRLIFATQYPTKVAVPMQVKMNIVTRIAFTIPEQLGSRVILDEPGAENLPALPGRAIYKVEKKRIVQVPYITDKQMFKMMEEKYNESRTSRDIVNDNRQDESDNHKTINEGP</sequence>
<accession>A0A2N3LKW4</accession>
<evidence type="ECO:0000313" key="6">
    <source>
        <dbReference type="EMBL" id="PKR85227.1"/>
    </source>
</evidence>
<evidence type="ECO:0000256" key="2">
    <source>
        <dbReference type="ARBA" id="ARBA00022840"/>
    </source>
</evidence>
<feature type="binding site" evidence="3">
    <location>
        <begin position="149"/>
        <end position="156"/>
    </location>
    <ligand>
        <name>ATP</name>
        <dbReference type="ChEBI" id="CHEBI:30616"/>
    </ligand>
</feature>
<keyword evidence="6" id="KW-0132">Cell division</keyword>
<evidence type="ECO:0000256" key="4">
    <source>
        <dbReference type="SAM" id="MobiDB-lite"/>
    </source>
</evidence>
<dbReference type="SUPFAM" id="SSF52540">
    <property type="entry name" value="P-loop containing nucleoside triphosphate hydrolases"/>
    <property type="match status" value="1"/>
</dbReference>
<keyword evidence="1 3" id="KW-0547">Nucleotide-binding</keyword>
<dbReference type="EMBL" id="PIQO01000006">
    <property type="protein sequence ID" value="PKR85227.1"/>
    <property type="molecule type" value="Genomic_DNA"/>
</dbReference>
<evidence type="ECO:0000256" key="3">
    <source>
        <dbReference type="PROSITE-ProRule" id="PRU00289"/>
    </source>
</evidence>
<evidence type="ECO:0000313" key="7">
    <source>
        <dbReference type="Proteomes" id="UP000233440"/>
    </source>
</evidence>
<reference evidence="6 7" key="1">
    <citation type="submission" date="2017-11" db="EMBL/GenBank/DDBJ databases">
        <title>Bacillus camelliae sp. nov., isolated from pu'er tea.</title>
        <authorList>
            <person name="Niu L."/>
        </authorList>
    </citation>
    <scope>NUCLEOTIDE SEQUENCE [LARGE SCALE GENOMIC DNA]</scope>
    <source>
        <strain evidence="6 7">7578-1</strain>
    </source>
</reference>
<dbReference type="AlphaFoldDB" id="A0A2N3LKW4"/>
<comment type="caution">
    <text evidence="6">The sequence shown here is derived from an EMBL/GenBank/DDBJ whole genome shotgun (WGS) entry which is preliminary data.</text>
</comment>
<dbReference type="Proteomes" id="UP000233440">
    <property type="component" value="Unassembled WGS sequence"/>
</dbReference>
<keyword evidence="6" id="KW-0131">Cell cycle</keyword>